<evidence type="ECO:0000313" key="4">
    <source>
        <dbReference type="Proteomes" id="UP000616114"/>
    </source>
</evidence>
<dbReference type="InterPro" id="IPR056003">
    <property type="entry name" value="CT398_CC_hairpin"/>
</dbReference>
<dbReference type="EMBL" id="BMFY01000003">
    <property type="protein sequence ID" value="GGA09113.1"/>
    <property type="molecule type" value="Genomic_DNA"/>
</dbReference>
<reference evidence="3" key="1">
    <citation type="journal article" date="2014" name="Int. J. Syst. Evol. Microbiol.">
        <title>Complete genome sequence of Corynebacterium casei LMG S-19264T (=DSM 44701T), isolated from a smear-ripened cheese.</title>
        <authorList>
            <consortium name="US DOE Joint Genome Institute (JGI-PGF)"/>
            <person name="Walter F."/>
            <person name="Albersmeier A."/>
            <person name="Kalinowski J."/>
            <person name="Ruckert C."/>
        </authorList>
    </citation>
    <scope>NUCLEOTIDE SEQUENCE</scope>
    <source>
        <strain evidence="3">CGMCC 1.12785</strain>
    </source>
</reference>
<dbReference type="AlphaFoldDB" id="A0A8J2TWP9"/>
<organism evidence="3 4">
    <name type="scientific">Sediminivirga luteola</name>
    <dbReference type="NCBI Taxonomy" id="1774748"/>
    <lineage>
        <taxon>Bacteria</taxon>
        <taxon>Bacillati</taxon>
        <taxon>Actinomycetota</taxon>
        <taxon>Actinomycetes</taxon>
        <taxon>Micrococcales</taxon>
        <taxon>Brevibacteriaceae</taxon>
        <taxon>Sediminivirga</taxon>
    </lineage>
</organism>
<dbReference type="Gene3D" id="1.10.287.1490">
    <property type="match status" value="1"/>
</dbReference>
<evidence type="ECO:0000259" key="2">
    <source>
        <dbReference type="Pfam" id="PF24481"/>
    </source>
</evidence>
<comment type="caution">
    <text evidence="3">The sequence shown here is derived from an EMBL/GenBank/DDBJ whole genome shotgun (WGS) entry which is preliminary data.</text>
</comment>
<dbReference type="Proteomes" id="UP000616114">
    <property type="component" value="Unassembled WGS sequence"/>
</dbReference>
<dbReference type="Pfam" id="PF24481">
    <property type="entry name" value="CT398_CC"/>
    <property type="match status" value="1"/>
</dbReference>
<evidence type="ECO:0000256" key="1">
    <source>
        <dbReference type="SAM" id="Coils"/>
    </source>
</evidence>
<proteinExistence type="predicted"/>
<reference evidence="3" key="2">
    <citation type="submission" date="2020-09" db="EMBL/GenBank/DDBJ databases">
        <authorList>
            <person name="Sun Q."/>
            <person name="Zhou Y."/>
        </authorList>
    </citation>
    <scope>NUCLEOTIDE SEQUENCE</scope>
    <source>
        <strain evidence="3">CGMCC 1.12785</strain>
    </source>
</reference>
<name>A0A8J2TWP9_9MICO</name>
<accession>A0A8J2TWP9</accession>
<keyword evidence="1" id="KW-0175">Coiled coil</keyword>
<gene>
    <name evidence="3" type="ORF">GCM10011333_10120</name>
</gene>
<protein>
    <recommendedName>
        <fullName evidence="2">CT398-like coiled coil hairpin domain-containing protein</fullName>
    </recommendedName>
</protein>
<keyword evidence="4" id="KW-1185">Reference proteome</keyword>
<dbReference type="RefSeq" id="WP_188549836.1">
    <property type="nucleotide sequence ID" value="NZ_BMFY01000003.1"/>
</dbReference>
<feature type="domain" description="CT398-like coiled coil hairpin" evidence="2">
    <location>
        <begin position="15"/>
        <end position="192"/>
    </location>
</feature>
<evidence type="ECO:0000313" key="3">
    <source>
        <dbReference type="EMBL" id="GGA09113.1"/>
    </source>
</evidence>
<feature type="coiled-coil region" evidence="1">
    <location>
        <begin position="98"/>
        <end position="178"/>
    </location>
</feature>
<sequence>MPTLPAAQRRTLLDLADADRQLRTARHRKETLPEQQRLDELVVRHRELGRRHGELAEEQKRLAVEVQGAETDVAALSSRIAGDTSRLNSGEGLTSRDLITLQEEIDGLKARLESAEEAELDLLDRKERLDAEIAELKAEAEEVARDGKAAAAARGQALEAVEKEIAELTELRTRLAAQIPAPVLRAYQQVVDAGGVGAAQQEGSGCPGCGRLLSEVDLRTLAALPEDQVFECEDCGCLIVPAG</sequence>